<evidence type="ECO:0000256" key="4">
    <source>
        <dbReference type="SAM" id="SignalP"/>
    </source>
</evidence>
<feature type="signal peptide" evidence="4">
    <location>
        <begin position="1"/>
        <end position="25"/>
    </location>
</feature>
<name>A0AAE3KC29_9GAMM</name>
<dbReference type="PANTHER" id="PTHR30024:SF47">
    <property type="entry name" value="TAURINE-BINDING PERIPLASMIC PROTEIN"/>
    <property type="match status" value="1"/>
</dbReference>
<evidence type="ECO:0000259" key="5">
    <source>
        <dbReference type="Pfam" id="PF09084"/>
    </source>
</evidence>
<keyword evidence="7" id="KW-1185">Reference proteome</keyword>
<sequence length="331" mass="36455">MRQYFKNAVIAGTAAAVTLFSGVSAANDTIRVGMPEVMFLNLTQFVAQEKGFYENEGLTVDLQHIADSSIPVRAMIAGRLDIVQTGMPETLSAIDKGAELITIGGVHTGLHYSFFVNPDADIESIEDLQGKRLGISGPGTLPHVVMVAMMQAAGMTAEQIDDVTWVSLSGSSSRRNGIATGVIDATVAGFNPRAIADPNIDVKFDVPGTLPNYVMTPWDVRVSFLEENPDVVKRFIRAELLATRWVFENRDEALEVARNYFDYDDDELIAFYDFYKNGIWNPNGRVTPEQAQYMQELNLDGGMQDAVHPAERVLDTSILEEVLAEIGEYEH</sequence>
<gene>
    <name evidence="6" type="ORF">J2T57_003561</name>
</gene>
<dbReference type="Pfam" id="PF09084">
    <property type="entry name" value="NMT1"/>
    <property type="match status" value="1"/>
</dbReference>
<evidence type="ECO:0000313" key="6">
    <source>
        <dbReference type="EMBL" id="MCP1676400.1"/>
    </source>
</evidence>
<accession>A0AAE3KC29</accession>
<evidence type="ECO:0000256" key="1">
    <source>
        <dbReference type="ARBA" id="ARBA00004418"/>
    </source>
</evidence>
<dbReference type="GO" id="GO:0042597">
    <property type="term" value="C:periplasmic space"/>
    <property type="evidence" value="ECO:0007669"/>
    <property type="project" value="UniProtKB-SubCell"/>
</dbReference>
<comment type="subcellular location">
    <subcellularLocation>
        <location evidence="1">Periplasm</location>
    </subcellularLocation>
</comment>
<dbReference type="SUPFAM" id="SSF53850">
    <property type="entry name" value="Periplasmic binding protein-like II"/>
    <property type="match status" value="1"/>
</dbReference>
<dbReference type="InterPro" id="IPR015168">
    <property type="entry name" value="SsuA/THI5"/>
</dbReference>
<comment type="similarity">
    <text evidence="2">Belongs to the bacterial solute-binding protein SsuA/TauA family.</text>
</comment>
<dbReference type="Proteomes" id="UP001205843">
    <property type="component" value="Unassembled WGS sequence"/>
</dbReference>
<protein>
    <submittedName>
        <fullName evidence="6">NitT/TauT family transport system substrate-binding protein</fullName>
    </submittedName>
</protein>
<feature type="chain" id="PRO_5042194914" evidence="4">
    <location>
        <begin position="26"/>
        <end position="331"/>
    </location>
</feature>
<proteinExistence type="inferred from homology"/>
<evidence type="ECO:0000313" key="7">
    <source>
        <dbReference type="Proteomes" id="UP001205843"/>
    </source>
</evidence>
<dbReference type="PANTHER" id="PTHR30024">
    <property type="entry name" value="ALIPHATIC SULFONATES-BINDING PROTEIN-RELATED"/>
    <property type="match status" value="1"/>
</dbReference>
<keyword evidence="3 4" id="KW-0732">Signal</keyword>
<feature type="domain" description="SsuA/THI5-like" evidence="5">
    <location>
        <begin position="45"/>
        <end position="253"/>
    </location>
</feature>
<dbReference type="Gene3D" id="3.40.190.10">
    <property type="entry name" value="Periplasmic binding protein-like II"/>
    <property type="match status" value="2"/>
</dbReference>
<dbReference type="RefSeq" id="WP_253482442.1">
    <property type="nucleotide sequence ID" value="NZ_JALJXV010000009.1"/>
</dbReference>
<comment type="caution">
    <text evidence="6">The sequence shown here is derived from an EMBL/GenBank/DDBJ whole genome shotgun (WGS) entry which is preliminary data.</text>
</comment>
<evidence type="ECO:0000256" key="2">
    <source>
        <dbReference type="ARBA" id="ARBA00010742"/>
    </source>
</evidence>
<reference evidence="6" key="1">
    <citation type="submission" date="2022-03" db="EMBL/GenBank/DDBJ databases">
        <title>Genomic Encyclopedia of Type Strains, Phase III (KMG-III): the genomes of soil and plant-associated and newly described type strains.</title>
        <authorList>
            <person name="Whitman W."/>
        </authorList>
    </citation>
    <scope>NUCLEOTIDE SEQUENCE</scope>
    <source>
        <strain evidence="6">ANL 6-2</strain>
    </source>
</reference>
<dbReference type="EMBL" id="JALJXV010000009">
    <property type="protein sequence ID" value="MCP1676400.1"/>
    <property type="molecule type" value="Genomic_DNA"/>
</dbReference>
<dbReference type="AlphaFoldDB" id="A0AAE3KC29"/>
<evidence type="ECO:0000256" key="3">
    <source>
        <dbReference type="ARBA" id="ARBA00022729"/>
    </source>
</evidence>
<organism evidence="6 7">
    <name type="scientific">Natronocella acetinitrilica</name>
    <dbReference type="NCBI Taxonomy" id="414046"/>
    <lineage>
        <taxon>Bacteria</taxon>
        <taxon>Pseudomonadati</taxon>
        <taxon>Pseudomonadota</taxon>
        <taxon>Gammaproteobacteria</taxon>
        <taxon>Chromatiales</taxon>
        <taxon>Ectothiorhodospiraceae</taxon>
        <taxon>Natronocella</taxon>
    </lineage>
</organism>